<reference evidence="3" key="1">
    <citation type="submission" date="2015-10" db="EMBL/GenBank/DDBJ databases">
        <authorList>
            <person name="Ju K.-S."/>
            <person name="Doroghazi J.R."/>
            <person name="Metcalf W.W."/>
        </authorList>
    </citation>
    <scope>NUCLEOTIDE SEQUENCE [LARGE SCALE GENOMIC DNA]</scope>
    <source>
        <strain evidence="3">NRRL 3151</strain>
    </source>
</reference>
<dbReference type="InterPro" id="IPR010982">
    <property type="entry name" value="Lambda_DNA-bd_dom_sf"/>
</dbReference>
<name>A0A117MN54_9ACTN</name>
<dbReference type="RefSeq" id="WP_062708376.1">
    <property type="nucleotide sequence ID" value="NZ_LLZG01000361.1"/>
</dbReference>
<dbReference type="Gene3D" id="1.10.260.40">
    <property type="entry name" value="lambda repressor-like DNA-binding domains"/>
    <property type="match status" value="1"/>
</dbReference>
<sequence>MASIAQRVKELRGRRGWTAAQLGKALDKHGIRWDRFTVANLENGKRQNVTVQELFALALALDVSPTSLLVPLDDRPYQVTPTRTENSDMVRAWVRGEDPLPGTDERTYRAEVSLADLHRAHTTTLEEQAARIARMKGITLSDGFREIADRLDQEGGSRG</sequence>
<evidence type="ECO:0000259" key="1">
    <source>
        <dbReference type="PROSITE" id="PS50943"/>
    </source>
</evidence>
<proteinExistence type="predicted"/>
<organism evidence="2 3">
    <name type="scientific">Streptomyces regalis</name>
    <dbReference type="NCBI Taxonomy" id="68262"/>
    <lineage>
        <taxon>Bacteria</taxon>
        <taxon>Bacillati</taxon>
        <taxon>Actinomycetota</taxon>
        <taxon>Actinomycetes</taxon>
        <taxon>Kitasatosporales</taxon>
        <taxon>Streptomycetaceae</taxon>
        <taxon>Streptomyces</taxon>
    </lineage>
</organism>
<evidence type="ECO:0000313" key="2">
    <source>
        <dbReference type="EMBL" id="KUL26604.1"/>
    </source>
</evidence>
<comment type="caution">
    <text evidence="2">The sequence shown here is derived from an EMBL/GenBank/DDBJ whole genome shotgun (WGS) entry which is preliminary data.</text>
</comment>
<dbReference type="OrthoDB" id="4255731at2"/>
<dbReference type="InterPro" id="IPR001387">
    <property type="entry name" value="Cro/C1-type_HTH"/>
</dbReference>
<gene>
    <name evidence="2" type="ORF">ADL12_32110</name>
</gene>
<dbReference type="Pfam" id="PF13560">
    <property type="entry name" value="HTH_31"/>
    <property type="match status" value="1"/>
</dbReference>
<keyword evidence="3" id="KW-1185">Reference proteome</keyword>
<dbReference type="CDD" id="cd00093">
    <property type="entry name" value="HTH_XRE"/>
    <property type="match status" value="1"/>
</dbReference>
<evidence type="ECO:0000313" key="3">
    <source>
        <dbReference type="Proteomes" id="UP000053923"/>
    </source>
</evidence>
<dbReference type="AlphaFoldDB" id="A0A117MN54"/>
<dbReference type="Proteomes" id="UP000053923">
    <property type="component" value="Unassembled WGS sequence"/>
</dbReference>
<dbReference type="SUPFAM" id="SSF47413">
    <property type="entry name" value="lambda repressor-like DNA-binding domains"/>
    <property type="match status" value="1"/>
</dbReference>
<protein>
    <recommendedName>
        <fullName evidence="1">HTH cro/C1-type domain-containing protein</fullName>
    </recommendedName>
</protein>
<dbReference type="GO" id="GO:0003677">
    <property type="term" value="F:DNA binding"/>
    <property type="evidence" value="ECO:0007669"/>
    <property type="project" value="InterPro"/>
</dbReference>
<dbReference type="EMBL" id="LLZG01000361">
    <property type="protein sequence ID" value="KUL26604.1"/>
    <property type="molecule type" value="Genomic_DNA"/>
</dbReference>
<dbReference type="SMART" id="SM00530">
    <property type="entry name" value="HTH_XRE"/>
    <property type="match status" value="1"/>
</dbReference>
<dbReference type="PROSITE" id="PS50943">
    <property type="entry name" value="HTH_CROC1"/>
    <property type="match status" value="1"/>
</dbReference>
<feature type="domain" description="HTH cro/C1-type" evidence="1">
    <location>
        <begin position="8"/>
        <end position="68"/>
    </location>
</feature>
<accession>A0A117MN54</accession>